<proteinExistence type="predicted"/>
<protein>
    <submittedName>
        <fullName evidence="2">Uncharacterized protein</fullName>
    </submittedName>
</protein>
<accession>A0AAE2CTX6</accession>
<reference evidence="2" key="2">
    <citation type="journal article" date="2024" name="Plant">
        <title>Genomic evolution and insights into agronomic trait innovations of Sesamum species.</title>
        <authorList>
            <person name="Miao H."/>
            <person name="Wang L."/>
            <person name="Qu L."/>
            <person name="Liu H."/>
            <person name="Sun Y."/>
            <person name="Le M."/>
            <person name="Wang Q."/>
            <person name="Wei S."/>
            <person name="Zheng Y."/>
            <person name="Lin W."/>
            <person name="Duan Y."/>
            <person name="Cao H."/>
            <person name="Xiong S."/>
            <person name="Wang X."/>
            <person name="Wei L."/>
            <person name="Li C."/>
            <person name="Ma Q."/>
            <person name="Ju M."/>
            <person name="Zhao R."/>
            <person name="Li G."/>
            <person name="Mu C."/>
            <person name="Tian Q."/>
            <person name="Mei H."/>
            <person name="Zhang T."/>
            <person name="Gao T."/>
            <person name="Zhang H."/>
        </authorList>
    </citation>
    <scope>NUCLEOTIDE SEQUENCE</scope>
    <source>
        <strain evidence="2">3651</strain>
    </source>
</reference>
<reference evidence="2" key="1">
    <citation type="submission" date="2020-06" db="EMBL/GenBank/DDBJ databases">
        <authorList>
            <person name="Li T."/>
            <person name="Hu X."/>
            <person name="Zhang T."/>
            <person name="Song X."/>
            <person name="Zhang H."/>
            <person name="Dai N."/>
            <person name="Sheng W."/>
            <person name="Hou X."/>
            <person name="Wei L."/>
        </authorList>
    </citation>
    <scope>NUCLEOTIDE SEQUENCE</scope>
    <source>
        <strain evidence="2">3651</strain>
        <tissue evidence="2">Leaf</tissue>
    </source>
</reference>
<gene>
    <name evidence="2" type="ORF">Salat_0606400</name>
</gene>
<comment type="caution">
    <text evidence="2">The sequence shown here is derived from an EMBL/GenBank/DDBJ whole genome shotgun (WGS) entry which is preliminary data.</text>
</comment>
<evidence type="ECO:0000313" key="2">
    <source>
        <dbReference type="EMBL" id="KAK4434436.1"/>
    </source>
</evidence>
<dbReference type="Proteomes" id="UP001293254">
    <property type="component" value="Unassembled WGS sequence"/>
</dbReference>
<evidence type="ECO:0000313" key="3">
    <source>
        <dbReference type="Proteomes" id="UP001293254"/>
    </source>
</evidence>
<organism evidence="2 3">
    <name type="scientific">Sesamum alatum</name>
    <dbReference type="NCBI Taxonomy" id="300844"/>
    <lineage>
        <taxon>Eukaryota</taxon>
        <taxon>Viridiplantae</taxon>
        <taxon>Streptophyta</taxon>
        <taxon>Embryophyta</taxon>
        <taxon>Tracheophyta</taxon>
        <taxon>Spermatophyta</taxon>
        <taxon>Magnoliopsida</taxon>
        <taxon>eudicotyledons</taxon>
        <taxon>Gunneridae</taxon>
        <taxon>Pentapetalae</taxon>
        <taxon>asterids</taxon>
        <taxon>lamiids</taxon>
        <taxon>Lamiales</taxon>
        <taxon>Pedaliaceae</taxon>
        <taxon>Sesamum</taxon>
    </lineage>
</organism>
<dbReference type="EMBL" id="JACGWO010000002">
    <property type="protein sequence ID" value="KAK4434436.1"/>
    <property type="molecule type" value="Genomic_DNA"/>
</dbReference>
<name>A0AAE2CTX6_9LAMI</name>
<feature type="region of interest" description="Disordered" evidence="1">
    <location>
        <begin position="100"/>
        <end position="139"/>
    </location>
</feature>
<feature type="compositionally biased region" description="Basic and acidic residues" evidence="1">
    <location>
        <begin position="119"/>
        <end position="129"/>
    </location>
</feature>
<sequence>MDGKEENMREIIFSVKKLALDLENSFPATTIATTNKTGISWRKLEKGCWKLNTDESFVASTNCAAAGGLLRDEHGKWSIAARPDPFALGFAMDMVNSFSKEEREGTSGGEGDVLFLGFKDPDDKPHEVIDLASSETDED</sequence>
<evidence type="ECO:0000256" key="1">
    <source>
        <dbReference type="SAM" id="MobiDB-lite"/>
    </source>
</evidence>
<keyword evidence="3" id="KW-1185">Reference proteome</keyword>
<dbReference type="AlphaFoldDB" id="A0AAE2CTX6"/>